<dbReference type="InterPro" id="IPR000425">
    <property type="entry name" value="MIP"/>
</dbReference>
<dbReference type="PRINTS" id="PR00783">
    <property type="entry name" value="MINTRINSICP"/>
</dbReference>
<sequence length="205" mass="20990">MPKRGEKSRASMPEKVTTSSMAAVEEENSHNSQNNKSRSQETMLETLGLREFFSYEVWRAAMAELVGTAVLVFTVDAVAISSFHAHVASPAVLIAAFTTLSITILLLVTFPVSGGHLNPVITLAAASLGTVSLARAAAYALAQCAGAVLGALLHKAAGLSPGGCALAGVGSGAALSMEAVCTFVLLLAVRAAFDGRHARALGPVA</sequence>
<evidence type="ECO:0000256" key="2">
    <source>
        <dbReference type="ARBA" id="ARBA00022692"/>
    </source>
</evidence>
<reference evidence="8" key="1">
    <citation type="submission" date="2015-07" db="EMBL/GenBank/DDBJ databases">
        <title>Transcriptome Assembly of Anthurium amnicola.</title>
        <authorList>
            <person name="Suzuki J."/>
        </authorList>
    </citation>
    <scope>NUCLEOTIDE SEQUENCE</scope>
</reference>
<dbReference type="PANTHER" id="PTHR47002:SF2">
    <property type="entry name" value="AQUAPORIN AQPAE.A-LIKE"/>
    <property type="match status" value="1"/>
</dbReference>
<keyword evidence="2 5" id="KW-0812">Transmembrane</keyword>
<dbReference type="Gene3D" id="1.20.1080.10">
    <property type="entry name" value="Glycerol uptake facilitator protein"/>
    <property type="match status" value="1"/>
</dbReference>
<dbReference type="EMBL" id="GDJX01014326">
    <property type="protein sequence ID" value="JAT53610.1"/>
    <property type="molecule type" value="Transcribed_RNA"/>
</dbReference>
<dbReference type="GO" id="GO:0015267">
    <property type="term" value="F:channel activity"/>
    <property type="evidence" value="ECO:0007669"/>
    <property type="project" value="InterPro"/>
</dbReference>
<evidence type="ECO:0000256" key="4">
    <source>
        <dbReference type="ARBA" id="ARBA00023136"/>
    </source>
</evidence>
<dbReference type="GO" id="GO:0016020">
    <property type="term" value="C:membrane"/>
    <property type="evidence" value="ECO:0007669"/>
    <property type="project" value="UniProtKB-SubCell"/>
</dbReference>
<protein>
    <submittedName>
        <fullName evidence="8">Putative aquaporin PIP2-8</fullName>
    </submittedName>
</protein>
<name>A0A1D1YG36_9ARAE</name>
<keyword evidence="3 7" id="KW-1133">Transmembrane helix</keyword>
<comment type="subcellular location">
    <subcellularLocation>
        <location evidence="1">Membrane</location>
        <topology evidence="1">Multi-pass membrane protein</topology>
    </subcellularLocation>
</comment>
<evidence type="ECO:0000256" key="5">
    <source>
        <dbReference type="RuleBase" id="RU000477"/>
    </source>
</evidence>
<comment type="similarity">
    <text evidence="5">Belongs to the MIP/aquaporin (TC 1.A.8) family.</text>
</comment>
<gene>
    <name evidence="8" type="primary">PIP2-8_0</name>
    <name evidence="8" type="ORF">g.96591</name>
</gene>
<feature type="transmembrane region" description="Helical" evidence="7">
    <location>
        <begin position="60"/>
        <end position="81"/>
    </location>
</feature>
<evidence type="ECO:0000256" key="6">
    <source>
        <dbReference type="SAM" id="MobiDB-lite"/>
    </source>
</evidence>
<feature type="compositionally biased region" description="Polar residues" evidence="6">
    <location>
        <begin position="30"/>
        <end position="40"/>
    </location>
</feature>
<feature type="transmembrane region" description="Helical" evidence="7">
    <location>
        <begin position="120"/>
        <end position="153"/>
    </location>
</feature>
<accession>A0A1D1YG36</accession>
<feature type="region of interest" description="Disordered" evidence="6">
    <location>
        <begin position="1"/>
        <end position="40"/>
    </location>
</feature>
<feature type="non-terminal residue" evidence="8">
    <location>
        <position position="205"/>
    </location>
</feature>
<dbReference type="InterPro" id="IPR023271">
    <property type="entry name" value="Aquaporin-like"/>
</dbReference>
<evidence type="ECO:0000313" key="8">
    <source>
        <dbReference type="EMBL" id="JAT53610.1"/>
    </source>
</evidence>
<dbReference type="Pfam" id="PF00230">
    <property type="entry name" value="MIP"/>
    <property type="match status" value="1"/>
</dbReference>
<organism evidence="8">
    <name type="scientific">Anthurium amnicola</name>
    <dbReference type="NCBI Taxonomy" id="1678845"/>
    <lineage>
        <taxon>Eukaryota</taxon>
        <taxon>Viridiplantae</taxon>
        <taxon>Streptophyta</taxon>
        <taxon>Embryophyta</taxon>
        <taxon>Tracheophyta</taxon>
        <taxon>Spermatophyta</taxon>
        <taxon>Magnoliopsida</taxon>
        <taxon>Liliopsida</taxon>
        <taxon>Araceae</taxon>
        <taxon>Pothoideae</taxon>
        <taxon>Potheae</taxon>
        <taxon>Anthurium</taxon>
    </lineage>
</organism>
<keyword evidence="4 7" id="KW-0472">Membrane</keyword>
<keyword evidence="5" id="KW-0813">Transport</keyword>
<feature type="transmembrane region" description="Helical" evidence="7">
    <location>
        <begin position="165"/>
        <end position="189"/>
    </location>
</feature>
<dbReference type="AlphaFoldDB" id="A0A1D1YG36"/>
<evidence type="ECO:0000256" key="1">
    <source>
        <dbReference type="ARBA" id="ARBA00004141"/>
    </source>
</evidence>
<proteinExistence type="inferred from homology"/>
<evidence type="ECO:0000256" key="3">
    <source>
        <dbReference type="ARBA" id="ARBA00022989"/>
    </source>
</evidence>
<feature type="transmembrane region" description="Helical" evidence="7">
    <location>
        <begin position="87"/>
        <end position="108"/>
    </location>
</feature>
<dbReference type="PANTHER" id="PTHR47002">
    <property type="entry name" value="AQUAPORIN-LIKE"/>
    <property type="match status" value="1"/>
</dbReference>
<dbReference type="SUPFAM" id="SSF81338">
    <property type="entry name" value="Aquaporin-like"/>
    <property type="match status" value="1"/>
</dbReference>
<evidence type="ECO:0000256" key="7">
    <source>
        <dbReference type="SAM" id="Phobius"/>
    </source>
</evidence>